<dbReference type="InterPro" id="IPR011664">
    <property type="entry name" value="Abi_system_AbiD/AbiF-like"/>
</dbReference>
<organism evidence="2 4">
    <name type="scientific">Bifidobacterium imperatoris</name>
    <dbReference type="NCBI Taxonomy" id="2020965"/>
    <lineage>
        <taxon>Bacteria</taxon>
        <taxon>Bacillati</taxon>
        <taxon>Actinomycetota</taxon>
        <taxon>Actinomycetes</taxon>
        <taxon>Bifidobacteriales</taxon>
        <taxon>Bifidobacteriaceae</taxon>
        <taxon>Bifidobacterium</taxon>
    </lineage>
</organism>
<dbReference type="Pfam" id="PF07751">
    <property type="entry name" value="Abi_2"/>
    <property type="match status" value="1"/>
</dbReference>
<dbReference type="EMBL" id="CP071591">
    <property type="protein sequence ID" value="QSY58252.1"/>
    <property type="molecule type" value="Genomic_DNA"/>
</dbReference>
<evidence type="ECO:0000313" key="2">
    <source>
        <dbReference type="EMBL" id="PLS23854.1"/>
    </source>
</evidence>
<name>A0A2N5IPH4_9BIFI</name>
<dbReference type="EMBL" id="NMWV01000038">
    <property type="protein sequence ID" value="PLS23854.1"/>
    <property type="molecule type" value="Genomic_DNA"/>
</dbReference>
<gene>
    <name evidence="3" type="ORF">BLI708_02820</name>
    <name evidence="2" type="ORF">Tam1G_2078</name>
</gene>
<feature type="compositionally biased region" description="Basic residues" evidence="1">
    <location>
        <begin position="351"/>
        <end position="364"/>
    </location>
</feature>
<evidence type="ECO:0000313" key="4">
    <source>
        <dbReference type="Proteomes" id="UP000234855"/>
    </source>
</evidence>
<protein>
    <submittedName>
        <fullName evidence="3">Abi family protein</fullName>
    </submittedName>
    <submittedName>
        <fullName evidence="2">Abi-like protein</fullName>
    </submittedName>
</protein>
<evidence type="ECO:0000313" key="5">
    <source>
        <dbReference type="Proteomes" id="UP000663067"/>
    </source>
</evidence>
<reference evidence="3 5" key="2">
    <citation type="submission" date="2021-03" db="EMBL/GenBank/DDBJ databases">
        <title>Genome sequencing of Bifidobacterium imperatoris JCM 32708.</title>
        <authorList>
            <person name="Kim J."/>
        </authorList>
    </citation>
    <scope>NUCLEOTIDE SEQUENCE [LARGE SCALE GENOMIC DNA]</scope>
    <source>
        <strain evidence="3 5">JCM 32708</strain>
    </source>
</reference>
<dbReference type="AlphaFoldDB" id="A0A2N5IPH4"/>
<keyword evidence="5" id="KW-1185">Reference proteome</keyword>
<dbReference type="Proteomes" id="UP000663067">
    <property type="component" value="Chromosome"/>
</dbReference>
<evidence type="ECO:0000313" key="3">
    <source>
        <dbReference type="EMBL" id="QSY58252.1"/>
    </source>
</evidence>
<reference evidence="2 4" key="1">
    <citation type="submission" date="2017-07" db="EMBL/GenBank/DDBJ databases">
        <title>Bifidobacterium novel species.</title>
        <authorList>
            <person name="Lugli G.A."/>
            <person name="Milani C."/>
            <person name="Duranti S."/>
            <person name="Mangifesta M."/>
        </authorList>
    </citation>
    <scope>NUCLEOTIDE SEQUENCE [LARGE SCALE GENOMIC DNA]</scope>
    <source>
        <strain evidence="2 4">45</strain>
    </source>
</reference>
<feature type="region of interest" description="Disordered" evidence="1">
    <location>
        <begin position="336"/>
        <end position="364"/>
    </location>
</feature>
<dbReference type="Proteomes" id="UP000234855">
    <property type="component" value="Unassembled WGS sequence"/>
</dbReference>
<accession>A0A2N5IPH4</accession>
<dbReference type="RefSeq" id="WP_101626513.1">
    <property type="nucleotide sequence ID" value="NZ_CP071591.1"/>
</dbReference>
<evidence type="ECO:0000256" key="1">
    <source>
        <dbReference type="SAM" id="MobiDB-lite"/>
    </source>
</evidence>
<proteinExistence type="predicted"/>
<sequence length="364" mass="42340">MSDSSSGSLNVIKPVATVSRQLETLRSHKVAFERCDEEEAARYLTDNTYFFKLKAFDKKFERNEAGEYASLDFAYLQDIATVDFHIRRLVSELTSDIEHALKIRFNVLLMRRTSEDGYTVVRDYERHETEYRRSLYPDEEPSEYDIFQSFKSNAYTQAIIEKYGGNPPAWLIWEVCPLNETISFYRYFLHRIGYKDTVFALLDGVRILRNAAAHNNCLLTAPAYTVNRTDILQDCLTELLDDELFDEQREMILDLSQCDPLVHDFACVICCHINLVKSRGISSRARESALTFMKRAHRNMEWYRSAASGCSYLCRQLDAICTLLMAFRKYAPEQESGGVLSAPPQNYAQRRDRHRHTTHNARRH</sequence>